<evidence type="ECO:0000256" key="2">
    <source>
        <dbReference type="ARBA" id="ARBA00022679"/>
    </source>
</evidence>
<accession>A0A941IPD3</accession>
<comment type="caution">
    <text evidence="5">The sequence shown here is derived from an EMBL/GenBank/DDBJ whole genome shotgun (WGS) entry which is preliminary data.</text>
</comment>
<dbReference type="EC" id="2.1.1.44" evidence="5"/>
<name>A0A941IPD3_9ACTN</name>
<dbReference type="Proteomes" id="UP000675781">
    <property type="component" value="Unassembled WGS sequence"/>
</dbReference>
<dbReference type="AlphaFoldDB" id="A0A941IPD3"/>
<dbReference type="InterPro" id="IPR029063">
    <property type="entry name" value="SAM-dependent_MTases_sf"/>
</dbReference>
<keyword evidence="1 5" id="KW-0489">Methyltransferase</keyword>
<dbReference type="Pfam" id="PF10017">
    <property type="entry name" value="Methyltransf_33"/>
    <property type="match status" value="1"/>
</dbReference>
<evidence type="ECO:0000259" key="4">
    <source>
        <dbReference type="Pfam" id="PF10017"/>
    </source>
</evidence>
<keyword evidence="6" id="KW-1185">Reference proteome</keyword>
<evidence type="ECO:0000313" key="6">
    <source>
        <dbReference type="Proteomes" id="UP000675781"/>
    </source>
</evidence>
<feature type="region of interest" description="Disordered" evidence="3">
    <location>
        <begin position="40"/>
        <end position="67"/>
    </location>
</feature>
<feature type="domain" description="Histidine-specific methyltransferase SAM-dependent" evidence="4">
    <location>
        <begin position="84"/>
        <end position="385"/>
    </location>
</feature>
<dbReference type="InterPro" id="IPR019257">
    <property type="entry name" value="MeTrfase_dom"/>
</dbReference>
<dbReference type="PANTHER" id="PTHR43397:SF1">
    <property type="entry name" value="ERGOTHIONEINE BIOSYNTHESIS PROTEIN 1"/>
    <property type="match status" value="1"/>
</dbReference>
<dbReference type="InterPro" id="IPR051128">
    <property type="entry name" value="EgtD_Methyltrsf_superfamily"/>
</dbReference>
<evidence type="ECO:0000313" key="5">
    <source>
        <dbReference type="EMBL" id="MBR7835004.1"/>
    </source>
</evidence>
<reference evidence="5" key="1">
    <citation type="submission" date="2021-04" db="EMBL/GenBank/DDBJ databases">
        <title>Genome based classification of Actinospica acidithermotolerans sp. nov., an actinobacterium isolated from an Indonesian hot spring.</title>
        <authorList>
            <person name="Kusuma A.B."/>
            <person name="Putra K.E."/>
            <person name="Nafisah S."/>
            <person name="Loh J."/>
            <person name="Nouioui I."/>
            <person name="Goodfellow M."/>
        </authorList>
    </citation>
    <scope>NUCLEOTIDE SEQUENCE</scope>
    <source>
        <strain evidence="5">CSCA 57</strain>
    </source>
</reference>
<dbReference type="EMBL" id="JAGSOG010000079">
    <property type="protein sequence ID" value="MBR7835004.1"/>
    <property type="molecule type" value="Genomic_DNA"/>
</dbReference>
<dbReference type="SUPFAM" id="SSF53335">
    <property type="entry name" value="S-adenosyl-L-methionine-dependent methyltransferases"/>
    <property type="match status" value="1"/>
</dbReference>
<dbReference type="GO" id="GO:0052706">
    <property type="term" value="F:L-histidine N(alpha)-methyltransferase activity"/>
    <property type="evidence" value="ECO:0007669"/>
    <property type="project" value="UniProtKB-EC"/>
</dbReference>
<dbReference type="InterPro" id="IPR035094">
    <property type="entry name" value="EgtD"/>
</dbReference>
<evidence type="ECO:0000256" key="1">
    <source>
        <dbReference type="ARBA" id="ARBA00022603"/>
    </source>
</evidence>
<dbReference type="Gene3D" id="3.40.50.150">
    <property type="entry name" value="Vaccinia Virus protein VP39"/>
    <property type="match status" value="1"/>
</dbReference>
<dbReference type="NCBIfam" id="TIGR03438">
    <property type="entry name" value="egtD_ergothio"/>
    <property type="match status" value="1"/>
</dbReference>
<sequence length="389" mass="42522">MGPWQEVPENSLLLATRAGTRVVPLPPPADAVSGLIQAATRHTTAAPARSRSAAASADPSTATPAPRFTLDQRLPADYLTDSLRRDVVAGLSATPKILPPKWFYDARGSDLFEQITELAEYYPTRVEERILARIAPEIAGATGAATVFEPGSGSSRKTRLLLDALTARGTLRCYAPLDVSPSALEQAGAALIRDYPALTVAATVADFEADLTVPHDAPSPRLITFLGSTIGNLDPTERREFYDMLRADLGPADAFLLGADLVKDRDVLVRAYDDSQGVTAEFNKNVLHVINRELGADFDPDSFAHVALWNEEEERMEMHLRSRYAQTVKVRALDLSVDFAADELMRTEISCKFRRDGLTAELSDCGLDVRNWWTDEAEQFAVLLAVPSR</sequence>
<organism evidence="5 6">
    <name type="scientific">Actinospica durhamensis</name>
    <dbReference type="NCBI Taxonomy" id="1508375"/>
    <lineage>
        <taxon>Bacteria</taxon>
        <taxon>Bacillati</taxon>
        <taxon>Actinomycetota</taxon>
        <taxon>Actinomycetes</taxon>
        <taxon>Catenulisporales</taxon>
        <taxon>Actinospicaceae</taxon>
        <taxon>Actinospica</taxon>
    </lineage>
</organism>
<keyword evidence="2 5" id="KW-0808">Transferase</keyword>
<evidence type="ECO:0000256" key="3">
    <source>
        <dbReference type="SAM" id="MobiDB-lite"/>
    </source>
</evidence>
<gene>
    <name evidence="5" type="primary">egtD</name>
    <name evidence="5" type="ORF">KDL01_17145</name>
</gene>
<dbReference type="GO" id="GO:0032259">
    <property type="term" value="P:methylation"/>
    <property type="evidence" value="ECO:0007669"/>
    <property type="project" value="UniProtKB-KW"/>
</dbReference>
<dbReference type="PANTHER" id="PTHR43397">
    <property type="entry name" value="ERGOTHIONEINE BIOSYNTHESIS PROTEIN 1"/>
    <property type="match status" value="1"/>
</dbReference>
<proteinExistence type="predicted"/>
<protein>
    <submittedName>
        <fullName evidence="5">L-histidine N(Alpha)-methyltransferase</fullName>
        <ecNumber evidence="5">2.1.1.44</ecNumber>
    </submittedName>
</protein>